<evidence type="ECO:0000313" key="2">
    <source>
        <dbReference type="EMBL" id="CAH2083445.1"/>
    </source>
</evidence>
<protein>
    <submittedName>
        <fullName evidence="2">Uncharacterized protein</fullName>
    </submittedName>
</protein>
<reference evidence="2" key="1">
    <citation type="submission" date="2022-03" db="EMBL/GenBank/DDBJ databases">
        <authorList>
            <person name="Tunstrom K."/>
        </authorList>
    </citation>
    <scope>NUCLEOTIDE SEQUENCE</scope>
</reference>
<proteinExistence type="predicted"/>
<evidence type="ECO:0000313" key="3">
    <source>
        <dbReference type="Proteomes" id="UP001153954"/>
    </source>
</evidence>
<keyword evidence="3" id="KW-1185">Reference proteome</keyword>
<feature type="region of interest" description="Disordered" evidence="1">
    <location>
        <begin position="383"/>
        <end position="402"/>
    </location>
</feature>
<feature type="compositionally biased region" description="Polar residues" evidence="1">
    <location>
        <begin position="392"/>
        <end position="402"/>
    </location>
</feature>
<dbReference type="EMBL" id="CAKOGL010000001">
    <property type="protein sequence ID" value="CAH2083445.1"/>
    <property type="molecule type" value="Genomic_DNA"/>
</dbReference>
<evidence type="ECO:0000256" key="1">
    <source>
        <dbReference type="SAM" id="MobiDB-lite"/>
    </source>
</evidence>
<dbReference type="AlphaFoldDB" id="A0AAU9T779"/>
<organism evidence="2 3">
    <name type="scientific">Euphydryas editha</name>
    <name type="common">Edith's checkerspot</name>
    <dbReference type="NCBI Taxonomy" id="104508"/>
    <lineage>
        <taxon>Eukaryota</taxon>
        <taxon>Metazoa</taxon>
        <taxon>Ecdysozoa</taxon>
        <taxon>Arthropoda</taxon>
        <taxon>Hexapoda</taxon>
        <taxon>Insecta</taxon>
        <taxon>Pterygota</taxon>
        <taxon>Neoptera</taxon>
        <taxon>Endopterygota</taxon>
        <taxon>Lepidoptera</taxon>
        <taxon>Glossata</taxon>
        <taxon>Ditrysia</taxon>
        <taxon>Papilionoidea</taxon>
        <taxon>Nymphalidae</taxon>
        <taxon>Nymphalinae</taxon>
        <taxon>Euphydryas</taxon>
    </lineage>
</organism>
<comment type="caution">
    <text evidence="2">The sequence shown here is derived from an EMBL/GenBank/DDBJ whole genome shotgun (WGS) entry which is preliminary data.</text>
</comment>
<name>A0AAU9T779_EUPED</name>
<dbReference type="Proteomes" id="UP001153954">
    <property type="component" value="Unassembled WGS sequence"/>
</dbReference>
<accession>A0AAU9T779</accession>
<gene>
    <name evidence="2" type="ORF">EEDITHA_LOCUS142</name>
</gene>
<sequence length="683" mass="78317">MIAIAVLKTKPQNVSIDDHLNQLKSKINYQSDDDITICEDDFNIDDDDAVMDEGDGDSVTLLKDFDINHLGDTEKTNNNSLLNVMQTLGDIEDPENEVITNNSQSTYFDGSQDDLNEFISNFVNEDDNLTLSEQFIQNIDKENEQNASNNAIADTNKIDSQQTELYTLAFTEYNTHISQSQDNFVISKKLILNNKKNDLKAVNNVPENLIKDKEVTNKLTEKNKEFYKNDITNKSLDENNVKYKKTDLNTSFNHSNDTQYPITSDKNFENTTSDLSLNFDSLISNVHSQTSLTFDNLSDDQEKNGVINKNKSKDITESLGEFEYSQSLNFNTNSTINDFKSNLDLSQNRQHTKDTTPNIDNTKDAVNKIEFDKTNNANINFDNDNIQKHLNDNTSPEDTSDLTNSQAEIVTFKVLEELSKVKSYLHRKERISKSDSGYRSFQPRYSGDSVSQCPGLWINESAHCLMNFIIRSPMVISTSEITEEISKVLGKLIDNLHEDEIYPNFLEEILETIDKFLKNVHEGLNYGENILNKDELIQRIFLLNRSIHIIKYTIEKITMILEKTLENLTDAFEIQHTDKCENICYIFHILEDLLNRYNYYKTISSQSSSQMSQDDKILKKSSLTEIWRKKWNLSKVDVCEGSSEKKCVLTKCGDVLNRIIIQAMEGYSLMSFAALQCFNLLQN</sequence>